<dbReference type="PANTHER" id="PTHR43792">
    <property type="entry name" value="GNAT FAMILY, PUTATIVE (AFU_ORTHOLOGUE AFUA_3G00765)-RELATED-RELATED"/>
    <property type="match status" value="1"/>
</dbReference>
<dbReference type="PROSITE" id="PS51186">
    <property type="entry name" value="GNAT"/>
    <property type="match status" value="1"/>
</dbReference>
<feature type="domain" description="N-acetyltransferase" evidence="1">
    <location>
        <begin position="24"/>
        <end position="192"/>
    </location>
</feature>
<accession>A0A4Z0R0L1</accession>
<dbReference type="Gene3D" id="3.40.630.30">
    <property type="match status" value="1"/>
</dbReference>
<evidence type="ECO:0000313" key="3">
    <source>
        <dbReference type="Proteomes" id="UP000298460"/>
    </source>
</evidence>
<dbReference type="Pfam" id="PF13302">
    <property type="entry name" value="Acetyltransf_3"/>
    <property type="match status" value="1"/>
</dbReference>
<dbReference type="InterPro" id="IPR016181">
    <property type="entry name" value="Acyl_CoA_acyltransferase"/>
</dbReference>
<dbReference type="InterPro" id="IPR000182">
    <property type="entry name" value="GNAT_dom"/>
</dbReference>
<dbReference type="InterPro" id="IPR051531">
    <property type="entry name" value="N-acetyltransferase"/>
</dbReference>
<organism evidence="2 3">
    <name type="scientific">Desulfosporosinus fructosivorans</name>
    <dbReference type="NCBI Taxonomy" id="2018669"/>
    <lineage>
        <taxon>Bacteria</taxon>
        <taxon>Bacillati</taxon>
        <taxon>Bacillota</taxon>
        <taxon>Clostridia</taxon>
        <taxon>Eubacteriales</taxon>
        <taxon>Desulfitobacteriaceae</taxon>
        <taxon>Desulfosporosinus</taxon>
    </lineage>
</organism>
<name>A0A4Z0R0L1_9FIRM</name>
<dbReference type="SUPFAM" id="SSF55729">
    <property type="entry name" value="Acyl-CoA N-acyltransferases (Nat)"/>
    <property type="match status" value="1"/>
</dbReference>
<sequence>MGSKGGTRNNMSKIKFSKIETERLILRKFKETDAETFFQYRTNPQVALYQGEGWVNFKIEQAVEFVKEQMDFEPGIPDSWFQIAIELKNTGNLVGDLAIHTLPQDINQVEIGFTLNPVYQNKGFGIEAVSSLLGFIFTVWNRHRVIAITDVRNKPSIKLLDKIGMRKEGHFIKNAWNKGEYTDEYLFALLKEEWK</sequence>
<dbReference type="PANTHER" id="PTHR43792:SF1">
    <property type="entry name" value="N-ACETYLTRANSFERASE DOMAIN-CONTAINING PROTEIN"/>
    <property type="match status" value="1"/>
</dbReference>
<protein>
    <submittedName>
        <fullName evidence="2">N-acetyltransferase</fullName>
    </submittedName>
</protein>
<dbReference type="GO" id="GO:0016747">
    <property type="term" value="F:acyltransferase activity, transferring groups other than amino-acyl groups"/>
    <property type="evidence" value="ECO:0007669"/>
    <property type="project" value="InterPro"/>
</dbReference>
<evidence type="ECO:0000313" key="2">
    <source>
        <dbReference type="EMBL" id="TGE36288.1"/>
    </source>
</evidence>
<dbReference type="EMBL" id="SPQQ01000008">
    <property type="protein sequence ID" value="TGE36288.1"/>
    <property type="molecule type" value="Genomic_DNA"/>
</dbReference>
<gene>
    <name evidence="2" type="ORF">E4K67_20325</name>
</gene>
<dbReference type="Proteomes" id="UP000298460">
    <property type="component" value="Unassembled WGS sequence"/>
</dbReference>
<reference evidence="2 3" key="1">
    <citation type="submission" date="2019-03" db="EMBL/GenBank/DDBJ databases">
        <title>Draft Genome Sequence of Desulfosporosinus fructosivorans Strain 63.6F, Isolated from Marine Sediment in the Baltic Sea.</title>
        <authorList>
            <person name="Hausmann B."/>
            <person name="Vandieken V."/>
            <person name="Pjevac P."/>
            <person name="Schreck K."/>
            <person name="Herbold C.W."/>
            <person name="Loy A."/>
        </authorList>
    </citation>
    <scope>NUCLEOTIDE SEQUENCE [LARGE SCALE GENOMIC DNA]</scope>
    <source>
        <strain evidence="2 3">63.6F</strain>
    </source>
</reference>
<keyword evidence="3" id="KW-1185">Reference proteome</keyword>
<keyword evidence="2" id="KW-0808">Transferase</keyword>
<comment type="caution">
    <text evidence="2">The sequence shown here is derived from an EMBL/GenBank/DDBJ whole genome shotgun (WGS) entry which is preliminary data.</text>
</comment>
<dbReference type="AlphaFoldDB" id="A0A4Z0R0L1"/>
<evidence type="ECO:0000259" key="1">
    <source>
        <dbReference type="PROSITE" id="PS51186"/>
    </source>
</evidence>
<proteinExistence type="predicted"/>